<sequence>MRFSVLDNSDTENPDFYFVPLVFLESFSAPVAVLQIGEYKIQMPLDWSIALGDKEAGDIEVLPITSLNSRDFKAFCFNPLTTYLVEWPRVDIINVYSEVKWYFPKTKPGQLLCTPLSNTDNPDCVYFIKEISKQCEVIDYGKI</sequence>
<reference evidence="1" key="1">
    <citation type="submission" date="2018-05" db="EMBL/GenBank/DDBJ databases">
        <authorList>
            <person name="Lanie J.A."/>
            <person name="Ng W.-L."/>
            <person name="Kazmierczak K.M."/>
            <person name="Andrzejewski T.M."/>
            <person name="Davidsen T.M."/>
            <person name="Wayne K.J."/>
            <person name="Tettelin H."/>
            <person name="Glass J.I."/>
            <person name="Rusch D."/>
            <person name="Podicherti R."/>
            <person name="Tsui H.-C.T."/>
            <person name="Winkler M.E."/>
        </authorList>
    </citation>
    <scope>NUCLEOTIDE SEQUENCE</scope>
</reference>
<feature type="non-terminal residue" evidence="1">
    <location>
        <position position="143"/>
    </location>
</feature>
<organism evidence="1">
    <name type="scientific">marine metagenome</name>
    <dbReference type="NCBI Taxonomy" id="408172"/>
    <lineage>
        <taxon>unclassified sequences</taxon>
        <taxon>metagenomes</taxon>
        <taxon>ecological metagenomes</taxon>
    </lineage>
</organism>
<dbReference type="AlphaFoldDB" id="A0A382XGZ4"/>
<name>A0A382XGZ4_9ZZZZ</name>
<dbReference type="EMBL" id="UINC01167622">
    <property type="protein sequence ID" value="SVD70233.1"/>
    <property type="molecule type" value="Genomic_DNA"/>
</dbReference>
<gene>
    <name evidence="1" type="ORF">METZ01_LOCUS423087</name>
</gene>
<accession>A0A382XGZ4</accession>
<protein>
    <submittedName>
        <fullName evidence="1">Uncharacterized protein</fullName>
    </submittedName>
</protein>
<proteinExistence type="predicted"/>
<evidence type="ECO:0000313" key="1">
    <source>
        <dbReference type="EMBL" id="SVD70233.1"/>
    </source>
</evidence>